<sequence length="544" mass="61888">MHKCLYVSEIVRNICSKVRRLGEVDDSTIALEAELFEARRTLYHFALTCRSVKEPALDILWGDLDSLYPLLCCLPGLHTRTDDNLQIGRALRASDLDIFRQYAKRVRYLGYSHNKLYMHKDMVRVLCSFPPSPNGSLLPNLRFLSWESDDSEVFPFIRYFLPPSLLSLQLPGELWYAPKVSFTTFLRTYCPNLRQLVCASPNRAAAVRISEYICESNELEFVNCGLPSAAAVKRLMKLPSLKQLFITLTEDGAYEGYKGQFRPQLTSFAINASGLNQIELFIHDLQLSPTHLQFGSLTLVECQDVESFFTQLPKSFSPAKLERLRVTVEDVQRNPEITSSLYDLDVQALKGLFQFKNLTEVSLEHSRMSDLDDSAMSTFVASWPNMEVLKLGTGFDWRTSDITEPIQRSRITFKGLTTLVSGCRKLRVLGLVFDARIVDPDGFDFKFHARNQMNENVVEFDVGASLINVPVPVAVFISSLMPKARKLMCVTHCYRGGMMQKITDSRPRLWSLVGEMLRSLSVVRKQGRLEGHAGWEVSSDEEWD</sequence>
<dbReference type="SUPFAM" id="SSF52047">
    <property type="entry name" value="RNI-like"/>
    <property type="match status" value="1"/>
</dbReference>
<gene>
    <name evidence="1" type="ORF">K503DRAFT_803285</name>
</gene>
<reference evidence="1 2" key="1">
    <citation type="submission" date="2016-06" db="EMBL/GenBank/DDBJ databases">
        <title>Comparative genomics of the ectomycorrhizal sister species Rhizopogon vinicolor and Rhizopogon vesiculosus (Basidiomycota: Boletales) reveals a divergence of the mating type B locus.</title>
        <authorList>
            <consortium name="DOE Joint Genome Institute"/>
            <person name="Mujic A.B."/>
            <person name="Kuo A."/>
            <person name="Tritt A."/>
            <person name="Lipzen A."/>
            <person name="Chen C."/>
            <person name="Johnson J."/>
            <person name="Sharma A."/>
            <person name="Barry K."/>
            <person name="Grigoriev I.V."/>
            <person name="Spatafora J.W."/>
        </authorList>
    </citation>
    <scope>NUCLEOTIDE SEQUENCE [LARGE SCALE GENOMIC DNA]</scope>
    <source>
        <strain evidence="1 2">AM-OR11-026</strain>
    </source>
</reference>
<evidence type="ECO:0000313" key="2">
    <source>
        <dbReference type="Proteomes" id="UP000092154"/>
    </source>
</evidence>
<evidence type="ECO:0000313" key="1">
    <source>
        <dbReference type="EMBL" id="OAX34819.1"/>
    </source>
</evidence>
<name>A0A1B7MQE6_9AGAM</name>
<dbReference type="InParanoid" id="A0A1B7MQE6"/>
<protein>
    <recommendedName>
        <fullName evidence="3">F-box domain-containing protein</fullName>
    </recommendedName>
</protein>
<organism evidence="1 2">
    <name type="scientific">Rhizopogon vinicolor AM-OR11-026</name>
    <dbReference type="NCBI Taxonomy" id="1314800"/>
    <lineage>
        <taxon>Eukaryota</taxon>
        <taxon>Fungi</taxon>
        <taxon>Dikarya</taxon>
        <taxon>Basidiomycota</taxon>
        <taxon>Agaricomycotina</taxon>
        <taxon>Agaricomycetes</taxon>
        <taxon>Agaricomycetidae</taxon>
        <taxon>Boletales</taxon>
        <taxon>Suillineae</taxon>
        <taxon>Rhizopogonaceae</taxon>
        <taxon>Rhizopogon</taxon>
    </lineage>
</organism>
<dbReference type="InterPro" id="IPR032675">
    <property type="entry name" value="LRR_dom_sf"/>
</dbReference>
<dbReference type="AlphaFoldDB" id="A0A1B7MQE6"/>
<evidence type="ECO:0008006" key="3">
    <source>
        <dbReference type="Google" id="ProtNLM"/>
    </source>
</evidence>
<keyword evidence="2" id="KW-1185">Reference proteome</keyword>
<dbReference type="OrthoDB" id="3258386at2759"/>
<dbReference type="EMBL" id="KV448564">
    <property type="protein sequence ID" value="OAX34819.1"/>
    <property type="molecule type" value="Genomic_DNA"/>
</dbReference>
<dbReference type="STRING" id="1314800.A0A1B7MQE6"/>
<dbReference type="Proteomes" id="UP000092154">
    <property type="component" value="Unassembled WGS sequence"/>
</dbReference>
<dbReference type="Gene3D" id="3.80.10.10">
    <property type="entry name" value="Ribonuclease Inhibitor"/>
    <property type="match status" value="1"/>
</dbReference>
<accession>A0A1B7MQE6</accession>
<proteinExistence type="predicted"/>